<name>A0A7H0VD80_9FLAO</name>
<dbReference type="Pfam" id="PF18962">
    <property type="entry name" value="Por_Secre_tail"/>
    <property type="match status" value="1"/>
</dbReference>
<protein>
    <submittedName>
        <fullName evidence="4">T9SS type A sorting domain-containing protein</fullName>
    </submittedName>
</protein>
<evidence type="ECO:0000313" key="4">
    <source>
        <dbReference type="EMBL" id="QNR23678.1"/>
    </source>
</evidence>
<gene>
    <name evidence="4" type="ORF">H4K34_15045</name>
</gene>
<feature type="signal peptide" evidence="2">
    <location>
        <begin position="1"/>
        <end position="21"/>
    </location>
</feature>
<dbReference type="AlphaFoldDB" id="A0A7H0VD80"/>
<evidence type="ECO:0000256" key="2">
    <source>
        <dbReference type="SAM" id="SignalP"/>
    </source>
</evidence>
<keyword evidence="1 2" id="KW-0732">Signal</keyword>
<evidence type="ECO:0000259" key="3">
    <source>
        <dbReference type="Pfam" id="PF18962"/>
    </source>
</evidence>
<dbReference type="Proteomes" id="UP000516305">
    <property type="component" value="Chromosome"/>
</dbReference>
<sequence length="366" mass="39330">MSKKLFLGLLILNLLVQPLSAQFSFSEVQFWIGSGTDSTLLVIDFNDGTTDSSYAWGYAYSGNETGEDLLNAVAAADANLSIAAAGGFLNDVIYGQHSGVGGQPDYWSTWSGSDTASLVMNSGLATPLVDGEWFALSYTDFSPAAVPGVPIAAFNPESFDFSQVDQWIGSGSDSMALFIDFQLADSGQVVFGYLFNDSVQASQILQDLDQTIATLTVNAGSFLNDISYQNWSGLGGQPNYWSTWSATNVGNWYMNAGIGSYVKAGELFGCSYTDFAPALRPRVPASDSGIGLDETELLQFAIYPNPANDYLNISSEQNGDLQVYNQQGALVVSQTFDGQAQLDLSDWAAGLYFVQLNGKSQRLIIH</sequence>
<dbReference type="NCBIfam" id="TIGR04183">
    <property type="entry name" value="Por_Secre_tail"/>
    <property type="match status" value="1"/>
</dbReference>
<feature type="domain" description="Secretion system C-terminal sorting" evidence="3">
    <location>
        <begin position="302"/>
        <end position="363"/>
    </location>
</feature>
<dbReference type="KEGG" id="chyd:H4K34_15045"/>
<dbReference type="EMBL" id="CP060139">
    <property type="protein sequence ID" value="QNR23678.1"/>
    <property type="molecule type" value="Genomic_DNA"/>
</dbReference>
<feature type="chain" id="PRO_5028919620" evidence="2">
    <location>
        <begin position="22"/>
        <end position="366"/>
    </location>
</feature>
<evidence type="ECO:0000313" key="5">
    <source>
        <dbReference type="Proteomes" id="UP000516305"/>
    </source>
</evidence>
<dbReference type="RefSeq" id="WP_210758212.1">
    <property type="nucleotide sequence ID" value="NZ_CP060139.1"/>
</dbReference>
<reference evidence="4 5" key="1">
    <citation type="submission" date="2020-08" db="EMBL/GenBank/DDBJ databases">
        <title>Croceimicrobium hydrocarbonivorans gen. nov., sp. nov., a novel marine bacterium isolated from a bacterial consortium that degrades polyethylene terephthalate.</title>
        <authorList>
            <person name="Liu R."/>
        </authorList>
    </citation>
    <scope>NUCLEOTIDE SEQUENCE [LARGE SCALE GENOMIC DNA]</scope>
    <source>
        <strain evidence="4 5">A20-9</strain>
    </source>
</reference>
<proteinExistence type="predicted"/>
<dbReference type="InterPro" id="IPR026444">
    <property type="entry name" value="Secre_tail"/>
</dbReference>
<organism evidence="4 5">
    <name type="scientific">Croceimicrobium hydrocarbonivorans</name>
    <dbReference type="NCBI Taxonomy" id="2761580"/>
    <lineage>
        <taxon>Bacteria</taxon>
        <taxon>Pseudomonadati</taxon>
        <taxon>Bacteroidota</taxon>
        <taxon>Flavobacteriia</taxon>
        <taxon>Flavobacteriales</taxon>
        <taxon>Owenweeksiaceae</taxon>
        <taxon>Croceimicrobium</taxon>
    </lineage>
</organism>
<accession>A0A7H0VD80</accession>
<keyword evidence="5" id="KW-1185">Reference proteome</keyword>
<evidence type="ECO:0000256" key="1">
    <source>
        <dbReference type="ARBA" id="ARBA00022729"/>
    </source>
</evidence>